<gene>
    <name evidence="3" type="ORF">ONE63_001907</name>
</gene>
<evidence type="ECO:0000256" key="1">
    <source>
        <dbReference type="SAM" id="MobiDB-lite"/>
    </source>
</evidence>
<reference evidence="3" key="1">
    <citation type="submission" date="2022-12" db="EMBL/GenBank/DDBJ databases">
        <title>Chromosome-level genome assembly of the bean flower thrips Megalurothrips usitatus.</title>
        <authorList>
            <person name="Ma L."/>
            <person name="Liu Q."/>
            <person name="Li H."/>
            <person name="Cai W."/>
        </authorList>
    </citation>
    <scope>NUCLEOTIDE SEQUENCE</scope>
    <source>
        <strain evidence="3">Cailab_2022a</strain>
    </source>
</reference>
<keyword evidence="2" id="KW-1133">Transmembrane helix</keyword>
<accession>A0AAV7XEH0</accession>
<evidence type="ECO:0000313" key="3">
    <source>
        <dbReference type="EMBL" id="KAJ1522750.1"/>
    </source>
</evidence>
<evidence type="ECO:0000256" key="2">
    <source>
        <dbReference type="SAM" id="Phobius"/>
    </source>
</evidence>
<feature type="transmembrane region" description="Helical" evidence="2">
    <location>
        <begin position="132"/>
        <end position="156"/>
    </location>
</feature>
<feature type="region of interest" description="Disordered" evidence="1">
    <location>
        <begin position="1"/>
        <end position="20"/>
    </location>
</feature>
<organism evidence="3 4">
    <name type="scientific">Megalurothrips usitatus</name>
    <name type="common">bean blossom thrips</name>
    <dbReference type="NCBI Taxonomy" id="439358"/>
    <lineage>
        <taxon>Eukaryota</taxon>
        <taxon>Metazoa</taxon>
        <taxon>Ecdysozoa</taxon>
        <taxon>Arthropoda</taxon>
        <taxon>Hexapoda</taxon>
        <taxon>Insecta</taxon>
        <taxon>Pterygota</taxon>
        <taxon>Neoptera</taxon>
        <taxon>Paraneoptera</taxon>
        <taxon>Thysanoptera</taxon>
        <taxon>Terebrantia</taxon>
        <taxon>Thripoidea</taxon>
        <taxon>Thripidae</taxon>
        <taxon>Megalurothrips</taxon>
    </lineage>
</organism>
<dbReference type="AlphaFoldDB" id="A0AAV7XEH0"/>
<evidence type="ECO:0000313" key="4">
    <source>
        <dbReference type="Proteomes" id="UP001075354"/>
    </source>
</evidence>
<proteinExistence type="predicted"/>
<sequence length="160" mass="16706">MNGAALLPGVPVMADGPPPPQTALRGGAPVRQLHISFLDDQRELLGEAGRRATAKQPTAGRGPHFNQWLEPQVGGGVLRASAHGPGPQWVGPGLVPGDADPSPTGSVTSIARLLSRSSNTRSAAKDTRRHRVLSLLAAVSLFEGALLIGLIAFTYFCEYA</sequence>
<protein>
    <submittedName>
        <fullName evidence="3">Uncharacterized protein</fullName>
    </submittedName>
</protein>
<keyword evidence="2" id="KW-0472">Membrane</keyword>
<keyword evidence="2" id="KW-0812">Transmembrane</keyword>
<name>A0AAV7XEH0_9NEOP</name>
<dbReference type="Proteomes" id="UP001075354">
    <property type="component" value="Chromosome 11"/>
</dbReference>
<keyword evidence="4" id="KW-1185">Reference proteome</keyword>
<dbReference type="EMBL" id="JAPTSV010000011">
    <property type="protein sequence ID" value="KAJ1522750.1"/>
    <property type="molecule type" value="Genomic_DNA"/>
</dbReference>
<comment type="caution">
    <text evidence="3">The sequence shown here is derived from an EMBL/GenBank/DDBJ whole genome shotgun (WGS) entry which is preliminary data.</text>
</comment>